<feature type="domain" description="PBP" evidence="1">
    <location>
        <begin position="35"/>
        <end position="87"/>
    </location>
</feature>
<dbReference type="EMBL" id="BARU01039395">
    <property type="protein sequence ID" value="GAH80637.1"/>
    <property type="molecule type" value="Genomic_DNA"/>
</dbReference>
<gene>
    <name evidence="2" type="ORF">S03H2_61067</name>
</gene>
<sequence>MSKFRFLKVFLIFMLSVLIITTSVFAFSCKDKVKNTEIILATTTSTYDSGLLDELIPVFEEETTYKVKSIAVGTGEAIAMGERGEAD</sequence>
<dbReference type="Gene3D" id="3.40.190.10">
    <property type="entry name" value="Periplasmic binding protein-like II"/>
    <property type="match status" value="1"/>
</dbReference>
<evidence type="ECO:0000259" key="1">
    <source>
        <dbReference type="Pfam" id="PF12849"/>
    </source>
</evidence>
<proteinExistence type="predicted"/>
<name>X1IG00_9ZZZZ</name>
<organism evidence="2">
    <name type="scientific">marine sediment metagenome</name>
    <dbReference type="NCBI Taxonomy" id="412755"/>
    <lineage>
        <taxon>unclassified sequences</taxon>
        <taxon>metagenomes</taxon>
        <taxon>ecological metagenomes</taxon>
    </lineage>
</organism>
<dbReference type="PANTHER" id="PTHR37945:SF1">
    <property type="entry name" value="EXTRACELLULAR TUNGSTATE BINDING PROTEIN"/>
    <property type="match status" value="1"/>
</dbReference>
<dbReference type="AlphaFoldDB" id="X1IG00"/>
<feature type="non-terminal residue" evidence="2">
    <location>
        <position position="87"/>
    </location>
</feature>
<dbReference type="PROSITE" id="PS51257">
    <property type="entry name" value="PROKAR_LIPOPROTEIN"/>
    <property type="match status" value="1"/>
</dbReference>
<protein>
    <recommendedName>
        <fullName evidence="1">PBP domain-containing protein</fullName>
    </recommendedName>
</protein>
<reference evidence="2" key="1">
    <citation type="journal article" date="2014" name="Front. Microbiol.">
        <title>High frequency of phylogenetically diverse reductive dehalogenase-homologous genes in deep subseafloor sedimentary metagenomes.</title>
        <authorList>
            <person name="Kawai M."/>
            <person name="Futagami T."/>
            <person name="Toyoda A."/>
            <person name="Takaki Y."/>
            <person name="Nishi S."/>
            <person name="Hori S."/>
            <person name="Arai W."/>
            <person name="Tsubouchi T."/>
            <person name="Morono Y."/>
            <person name="Uchiyama I."/>
            <person name="Ito T."/>
            <person name="Fujiyama A."/>
            <person name="Inagaki F."/>
            <person name="Takami H."/>
        </authorList>
    </citation>
    <scope>NUCLEOTIDE SEQUENCE</scope>
    <source>
        <strain evidence="2">Expedition CK06-06</strain>
    </source>
</reference>
<dbReference type="Pfam" id="PF12849">
    <property type="entry name" value="PBP_like_2"/>
    <property type="match status" value="1"/>
</dbReference>
<dbReference type="InterPro" id="IPR052738">
    <property type="entry name" value="ABC-Tungstate_binding"/>
</dbReference>
<dbReference type="SUPFAM" id="SSF53850">
    <property type="entry name" value="Periplasmic binding protein-like II"/>
    <property type="match status" value="1"/>
</dbReference>
<accession>X1IG00</accession>
<comment type="caution">
    <text evidence="2">The sequence shown here is derived from an EMBL/GenBank/DDBJ whole genome shotgun (WGS) entry which is preliminary data.</text>
</comment>
<dbReference type="PANTHER" id="PTHR37945">
    <property type="entry name" value="EXTRACELLULAR TUNGSTATE BINDING PROTEIN"/>
    <property type="match status" value="1"/>
</dbReference>
<evidence type="ECO:0000313" key="2">
    <source>
        <dbReference type="EMBL" id="GAH80637.1"/>
    </source>
</evidence>
<dbReference type="InterPro" id="IPR024370">
    <property type="entry name" value="PBP_domain"/>
</dbReference>